<dbReference type="AlphaFoldDB" id="A0A9Q3ENN2"/>
<proteinExistence type="predicted"/>
<dbReference type="Proteomes" id="UP000765509">
    <property type="component" value="Unassembled WGS sequence"/>
</dbReference>
<dbReference type="InterPro" id="IPR012337">
    <property type="entry name" value="RNaseH-like_sf"/>
</dbReference>
<comment type="caution">
    <text evidence="1">The sequence shown here is derived from an EMBL/GenBank/DDBJ whole genome shotgun (WGS) entry which is preliminary data.</text>
</comment>
<protein>
    <recommendedName>
        <fullName evidence="3">Integrase catalytic domain-containing protein</fullName>
    </recommendedName>
</protein>
<accession>A0A9Q3ENN2</accession>
<keyword evidence="2" id="KW-1185">Reference proteome</keyword>
<name>A0A9Q3ENN2_9BASI</name>
<evidence type="ECO:0000313" key="1">
    <source>
        <dbReference type="EMBL" id="MBW0525571.1"/>
    </source>
</evidence>
<dbReference type="InterPro" id="IPR036397">
    <property type="entry name" value="RNaseH_sf"/>
</dbReference>
<reference evidence="1" key="1">
    <citation type="submission" date="2021-03" db="EMBL/GenBank/DDBJ databases">
        <title>Draft genome sequence of rust myrtle Austropuccinia psidii MF-1, a brazilian biotype.</title>
        <authorList>
            <person name="Quecine M.C."/>
            <person name="Pachon D.M.R."/>
            <person name="Bonatelli M.L."/>
            <person name="Correr F.H."/>
            <person name="Franceschini L.M."/>
            <person name="Leite T.F."/>
            <person name="Margarido G.R.A."/>
            <person name="Almeida C.A."/>
            <person name="Ferrarezi J.A."/>
            <person name="Labate C.A."/>
        </authorList>
    </citation>
    <scope>NUCLEOTIDE SEQUENCE</scope>
    <source>
        <strain evidence="1">MF-1</strain>
    </source>
</reference>
<dbReference type="GO" id="GO:0003676">
    <property type="term" value="F:nucleic acid binding"/>
    <property type="evidence" value="ECO:0007669"/>
    <property type="project" value="InterPro"/>
</dbReference>
<dbReference type="OrthoDB" id="2273864at2759"/>
<dbReference type="SUPFAM" id="SSF53098">
    <property type="entry name" value="Ribonuclease H-like"/>
    <property type="match status" value="1"/>
</dbReference>
<gene>
    <name evidence="1" type="ORF">O181_065286</name>
</gene>
<dbReference type="EMBL" id="AVOT02031913">
    <property type="protein sequence ID" value="MBW0525571.1"/>
    <property type="molecule type" value="Genomic_DNA"/>
</dbReference>
<sequence>MLLPHQKDETAMDTGIMIWNRVIGHTGLSQNILSNRDPKFTSALWINPHNRCGTKLAFLKAYHPHMEGLSERMIQTPEVIIRKFCAYGLEFKYSDGFTHDWCTLIPALERAYIKSIHS</sequence>
<dbReference type="Gene3D" id="3.30.420.10">
    <property type="entry name" value="Ribonuclease H-like superfamily/Ribonuclease H"/>
    <property type="match status" value="1"/>
</dbReference>
<evidence type="ECO:0008006" key="3">
    <source>
        <dbReference type="Google" id="ProtNLM"/>
    </source>
</evidence>
<evidence type="ECO:0000313" key="2">
    <source>
        <dbReference type="Proteomes" id="UP000765509"/>
    </source>
</evidence>
<organism evidence="1 2">
    <name type="scientific">Austropuccinia psidii MF-1</name>
    <dbReference type="NCBI Taxonomy" id="1389203"/>
    <lineage>
        <taxon>Eukaryota</taxon>
        <taxon>Fungi</taxon>
        <taxon>Dikarya</taxon>
        <taxon>Basidiomycota</taxon>
        <taxon>Pucciniomycotina</taxon>
        <taxon>Pucciniomycetes</taxon>
        <taxon>Pucciniales</taxon>
        <taxon>Sphaerophragmiaceae</taxon>
        <taxon>Austropuccinia</taxon>
    </lineage>
</organism>